<dbReference type="InterPro" id="IPR016160">
    <property type="entry name" value="Ald_DH_CS_CYS"/>
</dbReference>
<reference evidence="6" key="1">
    <citation type="journal article" date="2019" name="Int. J. Syst. Evol. Microbiol.">
        <title>The Global Catalogue of Microorganisms (GCM) 10K type strain sequencing project: providing services to taxonomists for standard genome sequencing and annotation.</title>
        <authorList>
            <consortium name="The Broad Institute Genomics Platform"/>
            <consortium name="The Broad Institute Genome Sequencing Center for Infectious Disease"/>
            <person name="Wu L."/>
            <person name="Ma J."/>
        </authorList>
    </citation>
    <scope>NUCLEOTIDE SEQUENCE [LARGE SCALE GENOMIC DNA]</scope>
    <source>
        <strain evidence="6">DT72</strain>
    </source>
</reference>
<dbReference type="InterPro" id="IPR029510">
    <property type="entry name" value="Ald_DH_CS_GLU"/>
</dbReference>
<dbReference type="PANTHER" id="PTHR11699">
    <property type="entry name" value="ALDEHYDE DEHYDROGENASE-RELATED"/>
    <property type="match status" value="1"/>
</dbReference>
<dbReference type="RefSeq" id="WP_378483666.1">
    <property type="nucleotide sequence ID" value="NZ_JBHUFB010000004.1"/>
</dbReference>
<comment type="caution">
    <text evidence="5">The sequence shown here is derived from an EMBL/GenBank/DDBJ whole genome shotgun (WGS) entry which is preliminary data.</text>
</comment>
<evidence type="ECO:0000313" key="6">
    <source>
        <dbReference type="Proteomes" id="UP001597286"/>
    </source>
</evidence>
<dbReference type="SUPFAM" id="SSF53720">
    <property type="entry name" value="ALDH-like"/>
    <property type="match status" value="1"/>
</dbReference>
<gene>
    <name evidence="5" type="ORF">ACFSJG_02685</name>
</gene>
<protein>
    <submittedName>
        <fullName evidence="5">Aldehyde dehydrogenase family protein</fullName>
    </submittedName>
</protein>
<dbReference type="PROSITE" id="PS00070">
    <property type="entry name" value="ALDEHYDE_DEHYDR_CYS"/>
    <property type="match status" value="1"/>
</dbReference>
<proteinExistence type="inferred from homology"/>
<dbReference type="InterPro" id="IPR016162">
    <property type="entry name" value="Ald_DH_N"/>
</dbReference>
<keyword evidence="1 3" id="KW-0560">Oxidoreductase</keyword>
<dbReference type="Gene3D" id="3.40.605.10">
    <property type="entry name" value="Aldehyde Dehydrogenase, Chain A, domain 1"/>
    <property type="match status" value="1"/>
</dbReference>
<feature type="domain" description="Aldehyde dehydrogenase" evidence="4">
    <location>
        <begin position="29"/>
        <end position="488"/>
    </location>
</feature>
<keyword evidence="6" id="KW-1185">Reference proteome</keyword>
<name>A0ABW4NZ60_9NOCA</name>
<dbReference type="Pfam" id="PF00171">
    <property type="entry name" value="Aldedh"/>
    <property type="match status" value="1"/>
</dbReference>
<dbReference type="Gene3D" id="3.40.309.10">
    <property type="entry name" value="Aldehyde Dehydrogenase, Chain A, domain 2"/>
    <property type="match status" value="1"/>
</dbReference>
<dbReference type="Proteomes" id="UP001597286">
    <property type="component" value="Unassembled WGS sequence"/>
</dbReference>
<dbReference type="InterPro" id="IPR016163">
    <property type="entry name" value="Ald_DH_C"/>
</dbReference>
<evidence type="ECO:0000256" key="2">
    <source>
        <dbReference type="PROSITE-ProRule" id="PRU10007"/>
    </source>
</evidence>
<dbReference type="EMBL" id="JBHUFB010000004">
    <property type="protein sequence ID" value="MFD1811111.1"/>
    <property type="molecule type" value="Genomic_DNA"/>
</dbReference>
<dbReference type="PROSITE" id="PS00687">
    <property type="entry name" value="ALDEHYDE_DEHYDR_GLU"/>
    <property type="match status" value="1"/>
</dbReference>
<dbReference type="InterPro" id="IPR015590">
    <property type="entry name" value="Aldehyde_DH_dom"/>
</dbReference>
<accession>A0ABW4NZ60</accession>
<evidence type="ECO:0000256" key="3">
    <source>
        <dbReference type="RuleBase" id="RU003345"/>
    </source>
</evidence>
<comment type="similarity">
    <text evidence="3">Belongs to the aldehyde dehydrogenase family.</text>
</comment>
<evidence type="ECO:0000313" key="5">
    <source>
        <dbReference type="EMBL" id="MFD1811111.1"/>
    </source>
</evidence>
<organism evidence="5 6">
    <name type="scientific">Rhodococcus gannanensis</name>
    <dbReference type="NCBI Taxonomy" id="1960308"/>
    <lineage>
        <taxon>Bacteria</taxon>
        <taxon>Bacillati</taxon>
        <taxon>Actinomycetota</taxon>
        <taxon>Actinomycetes</taxon>
        <taxon>Mycobacteriales</taxon>
        <taxon>Nocardiaceae</taxon>
        <taxon>Rhodococcus</taxon>
    </lineage>
</organism>
<evidence type="ECO:0000256" key="1">
    <source>
        <dbReference type="ARBA" id="ARBA00023002"/>
    </source>
</evidence>
<sequence>MTTTVRNTPEFTLPAPAHRIGGLVTAGAGAETFTSTDPTTGEVVAELAAGSAHDVDDAVAAARAQFEDGEWSRLPAAERGKILNRAADLIERDAETLAALEAVEMGKLYKDSVAGDIPATAAVFRHFAGWSDKLTGQSASLCDIGPQKRFGFTMRQPLGVVAAITPWNNPAVIAAWKLAPALAAGNTAVVKPAEDASLSTLHLVDLLGEAGLPDGVVNVVTGLGSVAGAALAGHGGVDKVSFTGSPAVGRGIQSYAGSTFRKVTLELGGKSPQLIFPDANLEEAMPWIAMGNFYHQGQVCAAGTRVIVHESIANEVVDGLVAFAEQAVIGDPFDEASTMGTIVNQKQLDRVMGYIEKGRAEGADLVTGGNRLDGPGLFVQPTVFRGHNGLTIAREEIFGPVATVMTFKTAEEAVTLANATEFGLNAMIYSSDISRIHSVVEKLRVGMVWVNGWGVPDPALPWGGRGGSGIGRELGKSGIEADTEEKTVHIGYTGL</sequence>
<dbReference type="InterPro" id="IPR016161">
    <property type="entry name" value="Ald_DH/histidinol_DH"/>
</dbReference>
<evidence type="ECO:0000259" key="4">
    <source>
        <dbReference type="Pfam" id="PF00171"/>
    </source>
</evidence>
<feature type="active site" evidence="2">
    <location>
        <position position="266"/>
    </location>
</feature>